<evidence type="ECO:0000313" key="2">
    <source>
        <dbReference type="EMBL" id="PRQ46608.1"/>
    </source>
</evidence>
<feature type="signal peptide" evidence="1">
    <location>
        <begin position="1"/>
        <end position="24"/>
    </location>
</feature>
<accession>A0A2P6RJJ4</accession>
<dbReference type="EMBL" id="PDCK01000040">
    <property type="protein sequence ID" value="PRQ46608.1"/>
    <property type="molecule type" value="Genomic_DNA"/>
</dbReference>
<evidence type="ECO:0000256" key="1">
    <source>
        <dbReference type="SAM" id="SignalP"/>
    </source>
</evidence>
<feature type="chain" id="PRO_5015175157" evidence="1">
    <location>
        <begin position="25"/>
        <end position="72"/>
    </location>
</feature>
<organism evidence="2 3">
    <name type="scientific">Rosa chinensis</name>
    <name type="common">China rose</name>
    <dbReference type="NCBI Taxonomy" id="74649"/>
    <lineage>
        <taxon>Eukaryota</taxon>
        <taxon>Viridiplantae</taxon>
        <taxon>Streptophyta</taxon>
        <taxon>Embryophyta</taxon>
        <taxon>Tracheophyta</taxon>
        <taxon>Spermatophyta</taxon>
        <taxon>Magnoliopsida</taxon>
        <taxon>eudicotyledons</taxon>
        <taxon>Gunneridae</taxon>
        <taxon>Pentapetalae</taxon>
        <taxon>rosids</taxon>
        <taxon>fabids</taxon>
        <taxon>Rosales</taxon>
        <taxon>Rosaceae</taxon>
        <taxon>Rosoideae</taxon>
        <taxon>Rosoideae incertae sedis</taxon>
        <taxon>Rosa</taxon>
    </lineage>
</organism>
<dbReference type="AlphaFoldDB" id="A0A2P6RJJ4"/>
<protein>
    <submittedName>
        <fullName evidence="2">Uncharacterized protein</fullName>
    </submittedName>
</protein>
<name>A0A2P6RJJ4_ROSCH</name>
<keyword evidence="1" id="KW-0732">Signal</keyword>
<gene>
    <name evidence="2" type="ORF">RchiOBHm_Chr2g0090871</name>
</gene>
<sequence>MTERWHAQVRRWLCLFKSWCGVNAWSRSRSTAFAEGGDWLVIGLGRLQCRQKHKLLVGVMAAVVWRLGRPPN</sequence>
<dbReference type="Gramene" id="PRQ46608">
    <property type="protein sequence ID" value="PRQ46608"/>
    <property type="gene ID" value="RchiOBHm_Chr2g0090871"/>
</dbReference>
<reference evidence="2 3" key="1">
    <citation type="journal article" date="2018" name="Nat. Genet.">
        <title>The Rosa genome provides new insights in the design of modern roses.</title>
        <authorList>
            <person name="Bendahmane M."/>
        </authorList>
    </citation>
    <scope>NUCLEOTIDE SEQUENCE [LARGE SCALE GENOMIC DNA]</scope>
    <source>
        <strain evidence="3">cv. Old Blush</strain>
    </source>
</reference>
<dbReference type="Proteomes" id="UP000238479">
    <property type="component" value="Chromosome 2"/>
</dbReference>
<keyword evidence="3" id="KW-1185">Reference proteome</keyword>
<comment type="caution">
    <text evidence="2">The sequence shown here is derived from an EMBL/GenBank/DDBJ whole genome shotgun (WGS) entry which is preliminary data.</text>
</comment>
<proteinExistence type="predicted"/>
<evidence type="ECO:0000313" key="3">
    <source>
        <dbReference type="Proteomes" id="UP000238479"/>
    </source>
</evidence>